<dbReference type="GO" id="GO:0030288">
    <property type="term" value="C:outer membrane-bounded periplasmic space"/>
    <property type="evidence" value="ECO:0007669"/>
    <property type="project" value="TreeGrafter"/>
</dbReference>
<organism evidence="3 4">
    <name type="scientific">Candidatus Aphodomorpha intestinavium</name>
    <dbReference type="NCBI Taxonomy" id="2840672"/>
    <lineage>
        <taxon>Bacteria</taxon>
        <taxon>Bacillati</taxon>
        <taxon>Bacillota</taxon>
        <taxon>Clostridia</taxon>
        <taxon>Eubacteriales</taxon>
        <taxon>Candidatus Aphodomorpha</taxon>
    </lineage>
</organism>
<evidence type="ECO:0000313" key="4">
    <source>
        <dbReference type="Proteomes" id="UP000824128"/>
    </source>
</evidence>
<dbReference type="InterPro" id="IPR050695">
    <property type="entry name" value="N-acetylmuramoyl_amidase_3"/>
</dbReference>
<sequence>MRKRTGRLCFLLAAAGVLLTAAGILALPLLRRAIAAQARPATAAAFTVAVDAGHGGADGGAVGTDTGVIEAGLNLAVARLLEAELAARGAQVVMTRTDDGALAPSKSADMEARRSILRGGGIDLVVSVHMNAFSDRAVSGPMVYYMPGSAEGERLARCVMDALSDALGRDRRAPNPGDYFVVRECSAPAVIVECGFLSNPDDERRLQDPAYQQTLAAAIAAGVLAYAEGSQ</sequence>
<dbReference type="GO" id="GO:0008745">
    <property type="term" value="F:N-acetylmuramoyl-L-alanine amidase activity"/>
    <property type="evidence" value="ECO:0007669"/>
    <property type="project" value="InterPro"/>
</dbReference>
<feature type="domain" description="MurNAc-LAA" evidence="2">
    <location>
        <begin position="114"/>
        <end position="224"/>
    </location>
</feature>
<dbReference type="EMBL" id="DVNZ01000047">
    <property type="protein sequence ID" value="HIU93803.1"/>
    <property type="molecule type" value="Genomic_DNA"/>
</dbReference>
<name>A0A9D1SS66_9FIRM</name>
<dbReference type="AlphaFoldDB" id="A0A9D1SS66"/>
<keyword evidence="1" id="KW-0378">Hydrolase</keyword>
<dbReference type="CDD" id="cd02696">
    <property type="entry name" value="MurNAc-LAA"/>
    <property type="match status" value="1"/>
</dbReference>
<reference evidence="3" key="2">
    <citation type="journal article" date="2021" name="PeerJ">
        <title>Extensive microbial diversity within the chicken gut microbiome revealed by metagenomics and culture.</title>
        <authorList>
            <person name="Gilroy R."/>
            <person name="Ravi A."/>
            <person name="Getino M."/>
            <person name="Pursley I."/>
            <person name="Horton D.L."/>
            <person name="Alikhan N.F."/>
            <person name="Baker D."/>
            <person name="Gharbi K."/>
            <person name="Hall N."/>
            <person name="Watson M."/>
            <person name="Adriaenssens E.M."/>
            <person name="Foster-Nyarko E."/>
            <person name="Jarju S."/>
            <person name="Secka A."/>
            <person name="Antonio M."/>
            <person name="Oren A."/>
            <person name="Chaudhuri R.R."/>
            <person name="La Ragione R."/>
            <person name="Hildebrand F."/>
            <person name="Pallen M.J."/>
        </authorList>
    </citation>
    <scope>NUCLEOTIDE SEQUENCE</scope>
    <source>
        <strain evidence="3">ChiGjej2B2-16831</strain>
    </source>
</reference>
<dbReference type="SMART" id="SM00646">
    <property type="entry name" value="Ami_3"/>
    <property type="match status" value="1"/>
</dbReference>
<proteinExistence type="predicted"/>
<dbReference type="InterPro" id="IPR002508">
    <property type="entry name" value="MurNAc-LAA_cat"/>
</dbReference>
<dbReference type="Proteomes" id="UP000824128">
    <property type="component" value="Unassembled WGS sequence"/>
</dbReference>
<evidence type="ECO:0000256" key="1">
    <source>
        <dbReference type="ARBA" id="ARBA00022801"/>
    </source>
</evidence>
<dbReference type="Pfam" id="PF01520">
    <property type="entry name" value="Amidase_3"/>
    <property type="match status" value="1"/>
</dbReference>
<protein>
    <submittedName>
        <fullName evidence="3">N-acetylmuramoyl-L-alanine amidase</fullName>
    </submittedName>
</protein>
<evidence type="ECO:0000313" key="3">
    <source>
        <dbReference type="EMBL" id="HIU93803.1"/>
    </source>
</evidence>
<dbReference type="SUPFAM" id="SSF53187">
    <property type="entry name" value="Zn-dependent exopeptidases"/>
    <property type="match status" value="1"/>
</dbReference>
<gene>
    <name evidence="3" type="ORF">IAD24_01465</name>
</gene>
<reference evidence="3" key="1">
    <citation type="submission" date="2020-10" db="EMBL/GenBank/DDBJ databases">
        <authorList>
            <person name="Gilroy R."/>
        </authorList>
    </citation>
    <scope>NUCLEOTIDE SEQUENCE</scope>
    <source>
        <strain evidence="3">ChiGjej2B2-16831</strain>
    </source>
</reference>
<evidence type="ECO:0000259" key="2">
    <source>
        <dbReference type="SMART" id="SM00646"/>
    </source>
</evidence>
<comment type="caution">
    <text evidence="3">The sequence shown here is derived from an EMBL/GenBank/DDBJ whole genome shotgun (WGS) entry which is preliminary data.</text>
</comment>
<dbReference type="GO" id="GO:0009253">
    <property type="term" value="P:peptidoglycan catabolic process"/>
    <property type="evidence" value="ECO:0007669"/>
    <property type="project" value="InterPro"/>
</dbReference>
<dbReference type="PANTHER" id="PTHR30404">
    <property type="entry name" value="N-ACETYLMURAMOYL-L-ALANINE AMIDASE"/>
    <property type="match status" value="1"/>
</dbReference>
<dbReference type="PANTHER" id="PTHR30404:SF0">
    <property type="entry name" value="N-ACETYLMURAMOYL-L-ALANINE AMIDASE AMIC"/>
    <property type="match status" value="1"/>
</dbReference>
<dbReference type="Gene3D" id="3.40.630.40">
    <property type="entry name" value="Zn-dependent exopeptidases"/>
    <property type="match status" value="1"/>
</dbReference>
<accession>A0A9D1SS66</accession>